<feature type="transmembrane region" description="Helical" evidence="2">
    <location>
        <begin position="622"/>
        <end position="639"/>
    </location>
</feature>
<dbReference type="Pfam" id="PF00561">
    <property type="entry name" value="Abhydrolase_1"/>
    <property type="match status" value="1"/>
</dbReference>
<evidence type="ECO:0000256" key="1">
    <source>
        <dbReference type="ARBA" id="ARBA00038115"/>
    </source>
</evidence>
<feature type="transmembrane region" description="Helical" evidence="2">
    <location>
        <begin position="20"/>
        <end position="39"/>
    </location>
</feature>
<protein>
    <recommendedName>
        <fullName evidence="3">AB hydrolase-1 domain-containing protein</fullName>
    </recommendedName>
</protein>
<dbReference type="AlphaFoldDB" id="A0A9D1E3I6"/>
<dbReference type="Gene3D" id="3.40.50.1820">
    <property type="entry name" value="alpha/beta hydrolase"/>
    <property type="match status" value="1"/>
</dbReference>
<dbReference type="InterPro" id="IPR029058">
    <property type="entry name" value="AB_hydrolase_fold"/>
</dbReference>
<evidence type="ECO:0000259" key="3">
    <source>
        <dbReference type="Pfam" id="PF00561"/>
    </source>
</evidence>
<reference evidence="4" key="1">
    <citation type="submission" date="2020-10" db="EMBL/GenBank/DDBJ databases">
        <authorList>
            <person name="Gilroy R."/>
        </authorList>
    </citation>
    <scope>NUCLEOTIDE SEQUENCE</scope>
    <source>
        <strain evidence="4">CHK121-14286</strain>
    </source>
</reference>
<feature type="transmembrane region" description="Helical" evidence="2">
    <location>
        <begin position="425"/>
        <end position="446"/>
    </location>
</feature>
<dbReference type="Proteomes" id="UP000824200">
    <property type="component" value="Unassembled WGS sequence"/>
</dbReference>
<dbReference type="SUPFAM" id="SSF53474">
    <property type="entry name" value="alpha/beta-Hydrolases"/>
    <property type="match status" value="1"/>
</dbReference>
<comment type="caution">
    <text evidence="4">The sequence shown here is derived from an EMBL/GenBank/DDBJ whole genome shotgun (WGS) entry which is preliminary data.</text>
</comment>
<feature type="transmembrane region" description="Helical" evidence="2">
    <location>
        <begin position="579"/>
        <end position="602"/>
    </location>
</feature>
<evidence type="ECO:0000313" key="5">
    <source>
        <dbReference type="Proteomes" id="UP000824200"/>
    </source>
</evidence>
<dbReference type="EMBL" id="DVHL01000014">
    <property type="protein sequence ID" value="HIR65565.1"/>
    <property type="molecule type" value="Genomic_DNA"/>
</dbReference>
<accession>A0A9D1E3I6</accession>
<reference evidence="4" key="2">
    <citation type="journal article" date="2021" name="PeerJ">
        <title>Extensive microbial diversity within the chicken gut microbiome revealed by metagenomics and culture.</title>
        <authorList>
            <person name="Gilroy R."/>
            <person name="Ravi A."/>
            <person name="Getino M."/>
            <person name="Pursley I."/>
            <person name="Horton D.L."/>
            <person name="Alikhan N.F."/>
            <person name="Baker D."/>
            <person name="Gharbi K."/>
            <person name="Hall N."/>
            <person name="Watson M."/>
            <person name="Adriaenssens E.M."/>
            <person name="Foster-Nyarko E."/>
            <person name="Jarju S."/>
            <person name="Secka A."/>
            <person name="Antonio M."/>
            <person name="Oren A."/>
            <person name="Chaudhuri R.R."/>
            <person name="La Ragione R."/>
            <person name="Hildebrand F."/>
            <person name="Pallen M.J."/>
        </authorList>
    </citation>
    <scope>NUCLEOTIDE SEQUENCE</scope>
    <source>
        <strain evidence="4">CHK121-14286</strain>
    </source>
</reference>
<dbReference type="InterPro" id="IPR050261">
    <property type="entry name" value="FrsA_esterase"/>
</dbReference>
<evidence type="ECO:0000256" key="2">
    <source>
        <dbReference type="SAM" id="Phobius"/>
    </source>
</evidence>
<keyword evidence="2" id="KW-1133">Transmembrane helix</keyword>
<feature type="transmembrane region" description="Helical" evidence="2">
    <location>
        <begin position="690"/>
        <end position="708"/>
    </location>
</feature>
<keyword evidence="2" id="KW-0472">Membrane</keyword>
<feature type="transmembrane region" description="Helical" evidence="2">
    <location>
        <begin position="720"/>
        <end position="748"/>
    </location>
</feature>
<feature type="transmembrane region" description="Helical" evidence="2">
    <location>
        <begin position="522"/>
        <end position="543"/>
    </location>
</feature>
<evidence type="ECO:0000313" key="4">
    <source>
        <dbReference type="EMBL" id="HIR65565.1"/>
    </source>
</evidence>
<gene>
    <name evidence="4" type="ORF">IAC95_01590</name>
</gene>
<organism evidence="4 5">
    <name type="scientific">Candidatus Fimimonas gallinarum</name>
    <dbReference type="NCBI Taxonomy" id="2840821"/>
    <lineage>
        <taxon>Bacteria</taxon>
        <taxon>Pseudomonadati</taxon>
        <taxon>Myxococcota</taxon>
        <taxon>Myxococcia</taxon>
        <taxon>Myxococcales</taxon>
        <taxon>Cystobacterineae</taxon>
        <taxon>Myxococcaceae</taxon>
        <taxon>Myxococcaceae incertae sedis</taxon>
        <taxon>Candidatus Fimimonas</taxon>
    </lineage>
</organism>
<dbReference type="InterPro" id="IPR000073">
    <property type="entry name" value="AB_hydrolase_1"/>
</dbReference>
<comment type="similarity">
    <text evidence="1">Belongs to the AB hydrolase superfamily. FUS2 hydrolase family.</text>
</comment>
<proteinExistence type="inferred from homology"/>
<feature type="domain" description="AB hydrolase-1" evidence="3">
    <location>
        <begin position="97"/>
        <end position="176"/>
    </location>
</feature>
<keyword evidence="2" id="KW-0812">Transmembrane</keyword>
<name>A0A9D1E3I6_9BACT</name>
<feature type="transmembrane region" description="Helical" evidence="2">
    <location>
        <begin position="472"/>
        <end position="489"/>
    </location>
</feature>
<feature type="transmembrane region" description="Helical" evidence="2">
    <location>
        <begin position="651"/>
        <end position="670"/>
    </location>
</feature>
<dbReference type="PANTHER" id="PTHR22946">
    <property type="entry name" value="DIENELACTONE HYDROLASE DOMAIN-CONTAINING PROTEIN-RELATED"/>
    <property type="match status" value="1"/>
</dbReference>
<sequence>MDKSKLQNLFGKDSNKRPVIMLAICLVLIIIATFFGALIQTGGFSAKVEDLRNARNSGTITLTPTDTGVETTYTVSGVVTSGILFTPKKASAENPAPAVVFTHGLYNNREMQLQNAIEMVRRGYYVLVIDRAAHGHNTNASDSPYGLPMLQAAKYLYNLPGVDKGKIAVSGHSMGGSATNGALQIDGIDNAAFSAGGTRYEAGTDASYKAGYHMGIISAALTQANNAPSASYIGSNVIAVGNVKASSDEFFYSSTLKEPAYVAVNKDSVTELNYTNYYVKKGDEYVKVTAEDKFRPGTQYYNYTTSGNSTFYLQSSQAFTFTRGVAPTADEDWTTVNGGVYANGKLIAQPDAKGKLASVATKGQQLASATNSIRVVYEARETHPMNHFSVVTAAHVIDFFYNAFGNVEGYNYKAPTNQTWWMKEGFALLGFLGLFGLLFPVTDMLLKTKAFASLKGEVAEAPLLLKKPRKHVSYWIGGILTAWFGAYSLQNVSAGDRWMARTGFNSLFQGSEGYIYANIGPIAFWGICCAAFAVAVTAVIWIINHCINVFVYGDEAALHDEHPFAGFQIRSWQNVLKTILLAVILVAMFYGVVNFLWAIAVVDFRIWTFDIRTFSFVRIVSYMKYVPLFFIFYMVSAAFSQNYRVKDLPEWATIAINVFFNVIGIMLLFWIQNSYFINTGAMIDSANKLFFIACYPIIPCVAVATVVARRMYTRTGNAWLAGLVNAMIMTFIACANTSLSGGTVGWFYGA</sequence>